<feature type="compositionally biased region" description="Low complexity" evidence="2">
    <location>
        <begin position="78"/>
        <end position="92"/>
    </location>
</feature>
<feature type="region of interest" description="Disordered" evidence="2">
    <location>
        <begin position="482"/>
        <end position="517"/>
    </location>
</feature>
<feature type="compositionally biased region" description="Polar residues" evidence="2">
    <location>
        <begin position="504"/>
        <end position="517"/>
    </location>
</feature>
<dbReference type="PANTHER" id="PTHR23176">
    <property type="entry name" value="RHO/RAC/CDC GTPASE-ACTIVATING PROTEIN"/>
    <property type="match status" value="1"/>
</dbReference>
<dbReference type="SMART" id="SM00324">
    <property type="entry name" value="RhoGAP"/>
    <property type="match status" value="1"/>
</dbReference>
<feature type="compositionally biased region" description="Low complexity" evidence="2">
    <location>
        <begin position="532"/>
        <end position="554"/>
    </location>
</feature>
<evidence type="ECO:0000259" key="3">
    <source>
        <dbReference type="PROSITE" id="PS50238"/>
    </source>
</evidence>
<feature type="domain" description="Rho-GAP" evidence="3">
    <location>
        <begin position="193"/>
        <end position="395"/>
    </location>
</feature>
<evidence type="ECO:0000313" key="5">
    <source>
        <dbReference type="Proteomes" id="UP000723463"/>
    </source>
</evidence>
<evidence type="ECO:0000256" key="2">
    <source>
        <dbReference type="SAM" id="MobiDB-lite"/>
    </source>
</evidence>
<dbReference type="AlphaFoldDB" id="A0A9P6JZL9"/>
<comment type="caution">
    <text evidence="4">The sequence shown here is derived from an EMBL/GenBank/DDBJ whole genome shotgun (WGS) entry which is preliminary data.</text>
</comment>
<accession>A0A9P6JZL9</accession>
<protein>
    <recommendedName>
        <fullName evidence="3">Rho-GAP domain-containing protein</fullName>
    </recommendedName>
</protein>
<dbReference type="GO" id="GO:0005096">
    <property type="term" value="F:GTPase activator activity"/>
    <property type="evidence" value="ECO:0007669"/>
    <property type="project" value="UniProtKB-KW"/>
</dbReference>
<reference evidence="4" key="1">
    <citation type="journal article" date="2020" name="Fungal Divers.">
        <title>Resolving the Mortierellaceae phylogeny through synthesis of multi-gene phylogenetics and phylogenomics.</title>
        <authorList>
            <person name="Vandepol N."/>
            <person name="Liber J."/>
            <person name="Desiro A."/>
            <person name="Na H."/>
            <person name="Kennedy M."/>
            <person name="Barry K."/>
            <person name="Grigoriev I.V."/>
            <person name="Miller A.N."/>
            <person name="O'Donnell K."/>
            <person name="Stajich J.E."/>
            <person name="Bonito G."/>
        </authorList>
    </citation>
    <scope>NUCLEOTIDE SEQUENCE</scope>
    <source>
        <strain evidence="4">NRRL 2591</strain>
    </source>
</reference>
<evidence type="ECO:0000313" key="4">
    <source>
        <dbReference type="EMBL" id="KAF9539924.1"/>
    </source>
</evidence>
<keyword evidence="5" id="KW-1185">Reference proteome</keyword>
<dbReference type="SUPFAM" id="SSF48350">
    <property type="entry name" value="GTPase activation domain, GAP"/>
    <property type="match status" value="1"/>
</dbReference>
<feature type="region of interest" description="Disordered" evidence="2">
    <location>
        <begin position="78"/>
        <end position="138"/>
    </location>
</feature>
<dbReference type="GO" id="GO:0005737">
    <property type="term" value="C:cytoplasm"/>
    <property type="evidence" value="ECO:0007669"/>
    <property type="project" value="TreeGrafter"/>
</dbReference>
<dbReference type="EMBL" id="JAAAXW010000223">
    <property type="protein sequence ID" value="KAF9539924.1"/>
    <property type="molecule type" value="Genomic_DNA"/>
</dbReference>
<sequence length="688" mass="72780">MTDKALPLPPHGASPFSASAPSSPNLSSPPSSQFPPLAINISHSSNSLGPPQSSPRRGSIAAHLMNFASKSTTSLNILSSSAPSANSPLGPGHPHHDDETRSQVMPLRSSPFSNPFKKLQSTFHSSGSSKKSLDSGSVKTERLASSASSVHSMMSWRSKGAEILSKKAWGRTRKNSEPTLGAKGLPTTPLFGSSLEEAVRMSHIPGSPMVPAILVRCAEFLEAKGIDEVGLYRVPGSHASVQKLKLMFDSGKDHNLLAMDAIDPNDIATLLKLYLRELPTPLLPAVFLEQFQTLLSTDRQICHNLRGILIGLPRPNYVVLSYLCHHLSRIAAHADKTKMNVSNLGVVFAPTLSIGSVLFKALLGGYYDTIDSAESRENGLKIVWGGLLQDVEYDVTTEWPEDSTCPSHQPPPLTPAQEIVHASTLAIPSSNTFPQFSQSAPADHPFTAPQTSIDMALSAETPSIDDEETKLMAAMVLREELASRGHKQQDDETSSNASSSSGSIPCTDTTALSAVSSPGMNAKDQAFEASFTSPSMTFSPPTSSTSILPSHLTSAATTEAPSSQDIFSTVSTIPILLQDSTPKTAVSPLSPPPSLDFTANSSSVAPIVHITIDAGSPLRADFGSLFDVQQFMDAAGETTKEVVTEKSAEVVVGAPVTPPVDIPHKTEVADVSGEAPLSPPLEGLMIAL</sequence>
<feature type="compositionally biased region" description="Low complexity" evidence="2">
    <location>
        <begin position="13"/>
        <end position="38"/>
    </location>
</feature>
<dbReference type="InterPro" id="IPR008936">
    <property type="entry name" value="Rho_GTPase_activation_prot"/>
</dbReference>
<feature type="region of interest" description="Disordered" evidence="2">
    <location>
        <begin position="532"/>
        <end position="563"/>
    </location>
</feature>
<dbReference type="GO" id="GO:0007165">
    <property type="term" value="P:signal transduction"/>
    <property type="evidence" value="ECO:0007669"/>
    <property type="project" value="InterPro"/>
</dbReference>
<dbReference type="CDD" id="cd00159">
    <property type="entry name" value="RhoGAP"/>
    <property type="match status" value="1"/>
</dbReference>
<dbReference type="Proteomes" id="UP000723463">
    <property type="component" value="Unassembled WGS sequence"/>
</dbReference>
<evidence type="ECO:0000256" key="1">
    <source>
        <dbReference type="ARBA" id="ARBA00022468"/>
    </source>
</evidence>
<dbReference type="Gene3D" id="1.10.555.10">
    <property type="entry name" value="Rho GTPase activation protein"/>
    <property type="match status" value="1"/>
</dbReference>
<dbReference type="Pfam" id="PF00620">
    <property type="entry name" value="RhoGAP"/>
    <property type="match status" value="1"/>
</dbReference>
<organism evidence="4 5">
    <name type="scientific">Mortierella hygrophila</name>
    <dbReference type="NCBI Taxonomy" id="979708"/>
    <lineage>
        <taxon>Eukaryota</taxon>
        <taxon>Fungi</taxon>
        <taxon>Fungi incertae sedis</taxon>
        <taxon>Mucoromycota</taxon>
        <taxon>Mortierellomycotina</taxon>
        <taxon>Mortierellomycetes</taxon>
        <taxon>Mortierellales</taxon>
        <taxon>Mortierellaceae</taxon>
        <taxon>Mortierella</taxon>
    </lineage>
</organism>
<proteinExistence type="predicted"/>
<dbReference type="PROSITE" id="PS50238">
    <property type="entry name" value="RHOGAP"/>
    <property type="match status" value="1"/>
</dbReference>
<feature type="compositionally biased region" description="Polar residues" evidence="2">
    <location>
        <begin position="41"/>
        <end position="56"/>
    </location>
</feature>
<keyword evidence="1" id="KW-0343">GTPase activation</keyword>
<feature type="region of interest" description="Disordered" evidence="2">
    <location>
        <begin position="1"/>
        <end position="58"/>
    </location>
</feature>
<dbReference type="InterPro" id="IPR050729">
    <property type="entry name" value="Rho-GAP"/>
</dbReference>
<dbReference type="PANTHER" id="PTHR23176:SF129">
    <property type="entry name" value="RHO GTPASE ACTIVATING PROTEIN AT 16F, ISOFORM E-RELATED"/>
    <property type="match status" value="1"/>
</dbReference>
<feature type="compositionally biased region" description="Low complexity" evidence="2">
    <location>
        <begin position="125"/>
        <end position="137"/>
    </location>
</feature>
<gene>
    <name evidence="4" type="ORF">EC957_004853</name>
</gene>
<dbReference type="InterPro" id="IPR000198">
    <property type="entry name" value="RhoGAP_dom"/>
</dbReference>
<feature type="compositionally biased region" description="Low complexity" evidence="2">
    <location>
        <begin position="494"/>
        <end position="503"/>
    </location>
</feature>
<name>A0A9P6JZL9_9FUNG</name>